<keyword evidence="1" id="KW-0853">WD repeat</keyword>
<feature type="compositionally biased region" description="Acidic residues" evidence="2">
    <location>
        <begin position="611"/>
        <end position="624"/>
    </location>
</feature>
<accession>A0AAN8KPI4</accession>
<feature type="compositionally biased region" description="Basic and acidic residues" evidence="2">
    <location>
        <begin position="782"/>
        <end position="803"/>
    </location>
</feature>
<dbReference type="SUPFAM" id="SSF50978">
    <property type="entry name" value="WD40 repeat-like"/>
    <property type="match status" value="2"/>
</dbReference>
<evidence type="ECO:0000259" key="3">
    <source>
        <dbReference type="Pfam" id="PF24782"/>
    </source>
</evidence>
<dbReference type="InterPro" id="IPR055292">
    <property type="entry name" value="MABP1"/>
</dbReference>
<evidence type="ECO:0000313" key="4">
    <source>
        <dbReference type="EMBL" id="KAK6295478.1"/>
    </source>
</evidence>
<dbReference type="Gene3D" id="2.130.10.10">
    <property type="entry name" value="YVTN repeat-like/Quinoprotein amine dehydrogenase"/>
    <property type="match status" value="3"/>
</dbReference>
<protein>
    <recommendedName>
        <fullName evidence="3">MABP1/WDR62 second WD40 domain-containing protein</fullName>
    </recommendedName>
</protein>
<feature type="region of interest" description="Disordered" evidence="2">
    <location>
        <begin position="949"/>
        <end position="971"/>
    </location>
</feature>
<dbReference type="SMART" id="SM00320">
    <property type="entry name" value="WD40"/>
    <property type="match status" value="10"/>
</dbReference>
<dbReference type="InterPro" id="IPR036322">
    <property type="entry name" value="WD40_repeat_dom_sf"/>
</dbReference>
<evidence type="ECO:0000313" key="5">
    <source>
        <dbReference type="Proteomes" id="UP001356427"/>
    </source>
</evidence>
<reference evidence="4 5" key="1">
    <citation type="submission" date="2021-04" db="EMBL/GenBank/DDBJ databases">
        <authorList>
            <person name="De Guttry C."/>
            <person name="Zahm M."/>
            <person name="Klopp C."/>
            <person name="Cabau C."/>
            <person name="Louis A."/>
            <person name="Berthelot C."/>
            <person name="Parey E."/>
            <person name="Roest Crollius H."/>
            <person name="Montfort J."/>
            <person name="Robinson-Rechavi M."/>
            <person name="Bucao C."/>
            <person name="Bouchez O."/>
            <person name="Gislard M."/>
            <person name="Lluch J."/>
            <person name="Milhes M."/>
            <person name="Lampietro C."/>
            <person name="Lopez Roques C."/>
            <person name="Donnadieu C."/>
            <person name="Braasch I."/>
            <person name="Desvignes T."/>
            <person name="Postlethwait J."/>
            <person name="Bobe J."/>
            <person name="Wedekind C."/>
            <person name="Guiguen Y."/>
        </authorList>
    </citation>
    <scope>NUCLEOTIDE SEQUENCE [LARGE SCALE GENOMIC DNA]</scope>
    <source>
        <strain evidence="4">Cs_M1</strain>
        <tissue evidence="4">Blood</tissue>
    </source>
</reference>
<feature type="region of interest" description="Disordered" evidence="2">
    <location>
        <begin position="702"/>
        <end position="875"/>
    </location>
</feature>
<dbReference type="GO" id="GO:0005737">
    <property type="term" value="C:cytoplasm"/>
    <property type="evidence" value="ECO:0007669"/>
    <property type="project" value="TreeGrafter"/>
</dbReference>
<gene>
    <name evidence="4" type="ORF">J4Q44_G00347040</name>
</gene>
<dbReference type="Pfam" id="PF24782">
    <property type="entry name" value="WD40_MABP1-WDR62_2nd"/>
    <property type="match status" value="1"/>
</dbReference>
<feature type="compositionally biased region" description="Basic and acidic residues" evidence="2">
    <location>
        <begin position="949"/>
        <end position="960"/>
    </location>
</feature>
<dbReference type="InterPro" id="IPR056162">
    <property type="entry name" value="WD40_MABP1-WDR62_2nd"/>
</dbReference>
<feature type="compositionally biased region" description="Low complexity" evidence="2">
    <location>
        <begin position="629"/>
        <end position="638"/>
    </location>
</feature>
<keyword evidence="5" id="KW-1185">Reference proteome</keyword>
<dbReference type="InterPro" id="IPR001680">
    <property type="entry name" value="WD40_rpt"/>
</dbReference>
<proteinExistence type="predicted"/>
<feature type="repeat" description="WD" evidence="1">
    <location>
        <begin position="533"/>
        <end position="566"/>
    </location>
</feature>
<feature type="region of interest" description="Disordered" evidence="2">
    <location>
        <begin position="598"/>
        <end position="674"/>
    </location>
</feature>
<dbReference type="Proteomes" id="UP001356427">
    <property type="component" value="Unassembled WGS sequence"/>
</dbReference>
<name>A0AAN8KPI4_9TELE</name>
<evidence type="ECO:0000256" key="2">
    <source>
        <dbReference type="SAM" id="MobiDB-lite"/>
    </source>
</evidence>
<dbReference type="PANTHER" id="PTHR44813:SF1">
    <property type="entry name" value="MITOGEN-ACTIVATED PROTEIN KINASE-BINDING PROTEIN 1"/>
    <property type="match status" value="1"/>
</dbReference>
<dbReference type="PROSITE" id="PS50294">
    <property type="entry name" value="WD_REPEATS_REGION"/>
    <property type="match status" value="1"/>
</dbReference>
<dbReference type="PROSITE" id="PS50082">
    <property type="entry name" value="WD_REPEATS_2"/>
    <property type="match status" value="1"/>
</dbReference>
<dbReference type="PANTHER" id="PTHR44813">
    <property type="entry name" value="MITOGEN-ACTIVATED PROTEIN KINASE-BINDING PROTEIN 1"/>
    <property type="match status" value="1"/>
</dbReference>
<dbReference type="GO" id="GO:0043124">
    <property type="term" value="P:negative regulation of canonical NF-kappaB signal transduction"/>
    <property type="evidence" value="ECO:0007669"/>
    <property type="project" value="TreeGrafter"/>
</dbReference>
<comment type="caution">
    <text evidence="4">The sequence shown here is derived from an EMBL/GenBank/DDBJ whole genome shotgun (WGS) entry which is preliminary data.</text>
</comment>
<sequence length="1327" mass="146571">MMVHVWAWKKNTVIAANKVSSKVTAVSFSEDSSYFVTAGNRHVKFWYLDHSKSIKASTPVPLLGRSGLLGELRNNLFCDVACGRGSKAESTFCITSSGLLCEFNTKRMLDKWVDLRTSVARSLCVSEELIFCGCANGMVRAFSPADLGFICTLPRPHHLGTDVSSVTQASHLFTNKMAAHYPDSVAVTYDPVSHWLSCVYNDHSLYVWDVRDLHRVGKVHSALYHAACVWDLQMVPEAPESGLSSGEFLSCSADNTVRLWTTERQGHTHTQNVLSKDLLKVIYMDGNTATLVETEGSVSVSTEKTDGQTAETRTGIRTICVSPDGKHLASGDRNGMLRVHDLSSMAEIQKVEAHDSEILCLEYSKPETGLKLLATASRDRLIHVLDAEKDYGLVQTLDEHSSSITAVRFAANDNTVRMISCGADKSIYFRTAHRTDGGTEFRRTHHVVRKTTLYDMDVEPSCKYAAVGCQDRCIRIFNISSGKQKKLYKGSQTEDGSLLKVQTDPSGQYVATSCSDKNISIFDFRSGVCVATMFGHSEIVTGMKFTNDCKHLISVSGDSCIFVWRLAPELTMSMRERLRRTPLTPPCNTSTLRREVYSAPDLGLMSSESDREVEEPEERDDPCDLEQITGNSNTSSGSSHDDDAGASDEGQDWESKKALDSPLVPEPSSRPRRRWSCRMGSLELMVKSMLDLRQLEAFSITGSSHKKGPASRLKARDAGSTSSLQGTSLDLEERVKRRQPQPHYAAWLTPNANPNPDSDLGSQGSDGRVLYPEGSDYAASRRGSDYLMKESPRGLGRRNREPESQDSQSPDSACSVGYGSRELTPDPDHGDSEGTAEPLSSDEDSSDLEGEEDEEEEERKMESSSMDEAMRKVSDPLEDSHHEAFLRQHFETLAEPSNMEERSRAPSISMSARFLARGSNNRRIPLFSKAHEREQGPLVSKVRPLMEESQVKGHEDRERPMTPGRGQEGTKLEVCTPERGTVLRSHPQKKRPLGAHLWRMSSPLARAPALLDRAAGLQKSQSVQNLATEVSPNPSLALPLSVQPSRIPLPIKQPLSPRCSLCPETKPQPDWSVSSTGDLALRKQHQTFSKRLSLTTAQMQGLLGNVQLLSVSPTSLPVKQEGTVNSESAPDLEEAVCREPLLVSVQANTLTSDPQPGLNQRRRSSIILTATLPLHHAISLPLHPSLHHKCPCAFWQVCPSVSVPPYCHHCCLKEPPVTVETCRQAITELHNSVRRATQLYTTVLSCGSELNAEQQEMEKVLADALGTLKTELDSLPHPVHRSEGLRREVAVRGEVGVKGEGDRTLALLRQYSELILKSVEKRLDNKI</sequence>
<feature type="domain" description="MABP1/WDR62 second WD40" evidence="3">
    <location>
        <begin position="229"/>
        <end position="566"/>
    </location>
</feature>
<feature type="compositionally biased region" description="Basic and acidic residues" evidence="2">
    <location>
        <begin position="823"/>
        <end position="832"/>
    </location>
</feature>
<organism evidence="4 5">
    <name type="scientific">Coregonus suidteri</name>
    <dbReference type="NCBI Taxonomy" id="861788"/>
    <lineage>
        <taxon>Eukaryota</taxon>
        <taxon>Metazoa</taxon>
        <taxon>Chordata</taxon>
        <taxon>Craniata</taxon>
        <taxon>Vertebrata</taxon>
        <taxon>Euteleostomi</taxon>
        <taxon>Actinopterygii</taxon>
        <taxon>Neopterygii</taxon>
        <taxon>Teleostei</taxon>
        <taxon>Protacanthopterygii</taxon>
        <taxon>Salmoniformes</taxon>
        <taxon>Salmonidae</taxon>
        <taxon>Coregoninae</taxon>
        <taxon>Coregonus</taxon>
    </lineage>
</organism>
<dbReference type="InterPro" id="IPR015943">
    <property type="entry name" value="WD40/YVTN_repeat-like_dom_sf"/>
</dbReference>
<dbReference type="Pfam" id="PF00400">
    <property type="entry name" value="WD40"/>
    <property type="match status" value="1"/>
</dbReference>
<evidence type="ECO:0000256" key="1">
    <source>
        <dbReference type="PROSITE-ProRule" id="PRU00221"/>
    </source>
</evidence>
<dbReference type="GO" id="GO:0046330">
    <property type="term" value="P:positive regulation of JNK cascade"/>
    <property type="evidence" value="ECO:0007669"/>
    <property type="project" value="TreeGrafter"/>
</dbReference>
<dbReference type="EMBL" id="JAGTTL010000034">
    <property type="protein sequence ID" value="KAK6295478.1"/>
    <property type="molecule type" value="Genomic_DNA"/>
</dbReference>
<feature type="compositionally biased region" description="Polar residues" evidence="2">
    <location>
        <begin position="719"/>
        <end position="728"/>
    </location>
</feature>
<feature type="compositionally biased region" description="Acidic residues" evidence="2">
    <location>
        <begin position="840"/>
        <end position="857"/>
    </location>
</feature>
<feature type="compositionally biased region" description="Polar residues" evidence="2">
    <location>
        <begin position="750"/>
        <end position="765"/>
    </location>
</feature>
<feature type="compositionally biased region" description="Basic and acidic residues" evidence="2">
    <location>
        <begin position="858"/>
        <end position="875"/>
    </location>
</feature>